<keyword evidence="3 4" id="KW-0687">Ribonucleoprotein</keyword>
<dbReference type="InterPro" id="IPR000456">
    <property type="entry name" value="Ribosomal_bL17"/>
</dbReference>
<evidence type="ECO:0000313" key="8">
    <source>
        <dbReference type="Proteomes" id="UP000179034"/>
    </source>
</evidence>
<dbReference type="EMBL" id="MFIW01000044">
    <property type="protein sequence ID" value="OGF97865.1"/>
    <property type="molecule type" value="Genomic_DNA"/>
</dbReference>
<dbReference type="NCBIfam" id="TIGR00059">
    <property type="entry name" value="L17"/>
    <property type="match status" value="1"/>
</dbReference>
<dbReference type="FunFam" id="3.90.1030.10:FF:000001">
    <property type="entry name" value="50S ribosomal protein L17"/>
    <property type="match status" value="1"/>
</dbReference>
<dbReference type="Proteomes" id="UP000179034">
    <property type="component" value="Unassembled WGS sequence"/>
</dbReference>
<feature type="compositionally biased region" description="Basic and acidic residues" evidence="6">
    <location>
        <begin position="126"/>
        <end position="135"/>
    </location>
</feature>
<name>A0A1F5YCE5_9BACT</name>
<feature type="region of interest" description="Disordered" evidence="6">
    <location>
        <begin position="123"/>
        <end position="153"/>
    </location>
</feature>
<dbReference type="GO" id="GO:0006412">
    <property type="term" value="P:translation"/>
    <property type="evidence" value="ECO:0007669"/>
    <property type="project" value="UniProtKB-UniRule"/>
</dbReference>
<organism evidence="7 8">
    <name type="scientific">Candidatus Glassbacteria bacterium RBG_16_58_8</name>
    <dbReference type="NCBI Taxonomy" id="1817866"/>
    <lineage>
        <taxon>Bacteria</taxon>
        <taxon>Candidatus Glassiibacteriota</taxon>
    </lineage>
</organism>
<sequence length="153" mass="17273">MRHRKGVIKLSRPEDHRKALIRNLISQLLTHERVMTTEAKAKAIRPFAERLITVAKEDTVHSRRRVARMLSDRNVVKKLFSDIAPRFRNRTGGYTRIMKLSNREGDNARRSIIELVERVSVPKLTPPREKGKEAGGDVAGVSSGSGKVKVGKK</sequence>
<evidence type="ECO:0000256" key="4">
    <source>
        <dbReference type="HAMAP-Rule" id="MF_01368"/>
    </source>
</evidence>
<dbReference type="SUPFAM" id="SSF64263">
    <property type="entry name" value="Prokaryotic ribosomal protein L17"/>
    <property type="match status" value="1"/>
</dbReference>
<proteinExistence type="inferred from homology"/>
<accession>A0A1F5YCE5</accession>
<protein>
    <recommendedName>
        <fullName evidence="4">Large ribosomal subunit protein bL17</fullName>
    </recommendedName>
</protein>
<evidence type="ECO:0000256" key="3">
    <source>
        <dbReference type="ARBA" id="ARBA00023274"/>
    </source>
</evidence>
<dbReference type="PANTHER" id="PTHR14413">
    <property type="entry name" value="RIBOSOMAL PROTEIN L17"/>
    <property type="match status" value="1"/>
</dbReference>
<dbReference type="GO" id="GO:0022625">
    <property type="term" value="C:cytosolic large ribosomal subunit"/>
    <property type="evidence" value="ECO:0007669"/>
    <property type="project" value="TreeGrafter"/>
</dbReference>
<comment type="subunit">
    <text evidence="4">Part of the 50S ribosomal subunit. Contacts protein L32.</text>
</comment>
<evidence type="ECO:0000313" key="7">
    <source>
        <dbReference type="EMBL" id="OGF97865.1"/>
    </source>
</evidence>
<dbReference type="Pfam" id="PF01196">
    <property type="entry name" value="Ribosomal_L17"/>
    <property type="match status" value="1"/>
</dbReference>
<gene>
    <name evidence="4" type="primary">rplQ</name>
    <name evidence="7" type="ORF">A2Z06_00280</name>
</gene>
<keyword evidence="2 4" id="KW-0689">Ribosomal protein</keyword>
<dbReference type="GO" id="GO:0003735">
    <property type="term" value="F:structural constituent of ribosome"/>
    <property type="evidence" value="ECO:0007669"/>
    <property type="project" value="InterPro"/>
</dbReference>
<dbReference type="AlphaFoldDB" id="A0A1F5YCE5"/>
<dbReference type="PANTHER" id="PTHR14413:SF16">
    <property type="entry name" value="LARGE RIBOSOMAL SUBUNIT PROTEIN BL17M"/>
    <property type="match status" value="1"/>
</dbReference>
<comment type="similarity">
    <text evidence="1 4 5">Belongs to the bacterial ribosomal protein bL17 family.</text>
</comment>
<dbReference type="HAMAP" id="MF_01368">
    <property type="entry name" value="Ribosomal_bL17"/>
    <property type="match status" value="1"/>
</dbReference>
<dbReference type="InterPro" id="IPR036373">
    <property type="entry name" value="Ribosomal_bL17_sf"/>
</dbReference>
<evidence type="ECO:0000256" key="2">
    <source>
        <dbReference type="ARBA" id="ARBA00022980"/>
    </source>
</evidence>
<reference evidence="7 8" key="1">
    <citation type="journal article" date="2016" name="Nat. Commun.">
        <title>Thousands of microbial genomes shed light on interconnected biogeochemical processes in an aquifer system.</title>
        <authorList>
            <person name="Anantharaman K."/>
            <person name="Brown C.T."/>
            <person name="Hug L.A."/>
            <person name="Sharon I."/>
            <person name="Castelle C.J."/>
            <person name="Probst A.J."/>
            <person name="Thomas B.C."/>
            <person name="Singh A."/>
            <person name="Wilkins M.J."/>
            <person name="Karaoz U."/>
            <person name="Brodie E.L."/>
            <person name="Williams K.H."/>
            <person name="Hubbard S.S."/>
            <person name="Banfield J.F."/>
        </authorList>
    </citation>
    <scope>NUCLEOTIDE SEQUENCE [LARGE SCALE GENOMIC DNA]</scope>
</reference>
<dbReference type="Gene3D" id="3.90.1030.10">
    <property type="entry name" value="Ribosomal protein L17"/>
    <property type="match status" value="1"/>
</dbReference>
<evidence type="ECO:0000256" key="6">
    <source>
        <dbReference type="SAM" id="MobiDB-lite"/>
    </source>
</evidence>
<evidence type="ECO:0000256" key="5">
    <source>
        <dbReference type="RuleBase" id="RU000660"/>
    </source>
</evidence>
<comment type="caution">
    <text evidence="7">The sequence shown here is derived from an EMBL/GenBank/DDBJ whole genome shotgun (WGS) entry which is preliminary data.</text>
</comment>
<feature type="compositionally biased region" description="Low complexity" evidence="6">
    <location>
        <begin position="139"/>
        <end position="153"/>
    </location>
</feature>
<evidence type="ECO:0000256" key="1">
    <source>
        <dbReference type="ARBA" id="ARBA00008777"/>
    </source>
</evidence>